<feature type="transmembrane region" description="Helical" evidence="1">
    <location>
        <begin position="232"/>
        <end position="254"/>
    </location>
</feature>
<feature type="transmembrane region" description="Helical" evidence="1">
    <location>
        <begin position="200"/>
        <end position="220"/>
    </location>
</feature>
<dbReference type="Proteomes" id="UP000187941">
    <property type="component" value="Chromosome"/>
</dbReference>
<dbReference type="EMBL" id="CP014263">
    <property type="protein sequence ID" value="AQG78946.1"/>
    <property type="molecule type" value="Genomic_DNA"/>
</dbReference>
<feature type="transmembrane region" description="Helical" evidence="1">
    <location>
        <begin position="137"/>
        <end position="154"/>
    </location>
</feature>
<keyword evidence="1" id="KW-0472">Membrane</keyword>
<evidence type="ECO:0000313" key="2">
    <source>
        <dbReference type="EMBL" id="AQG78946.1"/>
    </source>
</evidence>
<organism evidence="2 3">
    <name type="scientific">Spirosoma montaniterrae</name>
    <dbReference type="NCBI Taxonomy" id="1178516"/>
    <lineage>
        <taxon>Bacteria</taxon>
        <taxon>Pseudomonadati</taxon>
        <taxon>Bacteroidota</taxon>
        <taxon>Cytophagia</taxon>
        <taxon>Cytophagales</taxon>
        <taxon>Cytophagaceae</taxon>
        <taxon>Spirosoma</taxon>
    </lineage>
</organism>
<evidence type="ECO:0000313" key="3">
    <source>
        <dbReference type="Proteomes" id="UP000187941"/>
    </source>
</evidence>
<evidence type="ECO:0000256" key="1">
    <source>
        <dbReference type="SAM" id="Phobius"/>
    </source>
</evidence>
<protein>
    <recommendedName>
        <fullName evidence="4">Peptidase M50</fullName>
    </recommendedName>
</protein>
<feature type="transmembrane region" description="Helical" evidence="1">
    <location>
        <begin position="391"/>
        <end position="409"/>
    </location>
</feature>
<sequence>MQSFNAFEPGLLIPQLSADVEFYPFDSNTYLVKHGLLGHQLRVSKAIMQVLELVDGERPIQTIATQMSVQLKSAVSSQLVFDMLYKGRLSQCGIVLSEQTVASKKADAYIWAKIILLKAHQIDKLCDWLAPLFRPKFFYALFMLLLVYLLTLILSQSIDIAKFAHWKFGPSMALYFYGIFILSTLLHEIGHAAACRHFNVRHGHIGLGMYLLAPVFFADVSDAWRVSKYKRLVIDLAGIFMELLFYSLISVVYFCIDNQLVLQLILLRLIGTTANLNPFLRFDGYWALCDLTNEPNLRTKSNALFQQTLTWLFSSTKSPLKTTRDYLMVTYASVSWFVIIFFIASSLLYNSGAIMYAPHHLVRLIERIIQNWDTITITSIWQSITQLLLPLLFYYMLIRLLTPLVIRFWKRLQHRKLHYMRTRY</sequence>
<gene>
    <name evidence="2" type="ORF">AWR27_06160</name>
</gene>
<keyword evidence="1" id="KW-1133">Transmembrane helix</keyword>
<dbReference type="KEGG" id="smon:AWR27_06160"/>
<dbReference type="OrthoDB" id="9759690at2"/>
<keyword evidence="1" id="KW-0812">Transmembrane</keyword>
<dbReference type="RefSeq" id="WP_077130391.1">
    <property type="nucleotide sequence ID" value="NZ_CP014263.1"/>
</dbReference>
<accession>A0A1P9WU80</accession>
<dbReference type="STRING" id="1178516.AWR27_06160"/>
<keyword evidence="3" id="KW-1185">Reference proteome</keyword>
<feature type="transmembrane region" description="Helical" evidence="1">
    <location>
        <begin position="174"/>
        <end position="194"/>
    </location>
</feature>
<proteinExistence type="predicted"/>
<dbReference type="AlphaFoldDB" id="A0A1P9WU80"/>
<reference evidence="2 3" key="1">
    <citation type="submission" date="2016-01" db="EMBL/GenBank/DDBJ databases">
        <authorList>
            <person name="Oliw E.H."/>
        </authorList>
    </citation>
    <scope>NUCLEOTIDE SEQUENCE [LARGE SCALE GENOMIC DNA]</scope>
    <source>
        <strain evidence="2 3">DY10</strain>
    </source>
</reference>
<feature type="transmembrane region" description="Helical" evidence="1">
    <location>
        <begin position="326"/>
        <end position="349"/>
    </location>
</feature>
<evidence type="ECO:0008006" key="4">
    <source>
        <dbReference type="Google" id="ProtNLM"/>
    </source>
</evidence>
<name>A0A1P9WU80_9BACT</name>